<comment type="subcellular location">
    <subcellularLocation>
        <location evidence="1">Cell membrane</location>
        <topology evidence="1">Single-pass membrane protein</topology>
    </subcellularLocation>
</comment>
<evidence type="ECO:0000256" key="11">
    <source>
        <dbReference type="ARBA" id="ARBA00023251"/>
    </source>
</evidence>
<evidence type="ECO:0000256" key="10">
    <source>
        <dbReference type="ARBA" id="ARBA00023136"/>
    </source>
</evidence>
<dbReference type="Pfam" id="PF22813">
    <property type="entry name" value="TcaA_2nd"/>
    <property type="match status" value="1"/>
</dbReference>
<keyword evidence="4" id="KW-1003">Cell membrane</keyword>
<reference evidence="16 17" key="1">
    <citation type="submission" date="2022-04" db="EMBL/GenBank/DDBJ databases">
        <title>Genome sequence of C. roseum typestrain.</title>
        <authorList>
            <person name="Poehlein A."/>
            <person name="Schoch T."/>
            <person name="Duerre P."/>
            <person name="Daniel R."/>
        </authorList>
    </citation>
    <scope>NUCLEOTIDE SEQUENCE [LARGE SCALE GENOMIC DNA]</scope>
    <source>
        <strain evidence="16 17">DSM 7320</strain>
    </source>
</reference>
<evidence type="ECO:0000259" key="14">
    <source>
        <dbReference type="Pfam" id="PF22819"/>
    </source>
</evidence>
<evidence type="ECO:0000259" key="15">
    <source>
        <dbReference type="Pfam" id="PF22820"/>
    </source>
</evidence>
<keyword evidence="8" id="KW-0862">Zinc</keyword>
<dbReference type="AlphaFoldDB" id="A0A1S8LEW4"/>
<accession>A0A1S8LEW4</accession>
<evidence type="ECO:0000256" key="9">
    <source>
        <dbReference type="ARBA" id="ARBA00022989"/>
    </source>
</evidence>
<dbReference type="EMBL" id="CP096983">
    <property type="protein sequence ID" value="URZ10877.1"/>
    <property type="molecule type" value="Genomic_DNA"/>
</dbReference>
<evidence type="ECO:0000256" key="4">
    <source>
        <dbReference type="ARBA" id="ARBA00022475"/>
    </source>
</evidence>
<dbReference type="GO" id="GO:0008270">
    <property type="term" value="F:zinc ion binding"/>
    <property type="evidence" value="ECO:0007669"/>
    <property type="project" value="UniProtKB-KW"/>
</dbReference>
<protein>
    <recommendedName>
        <fullName evidence="3">Membrane-associated protein TcaA</fullName>
    </recommendedName>
</protein>
<keyword evidence="10" id="KW-0472">Membrane</keyword>
<dbReference type="InterPro" id="IPR054529">
    <property type="entry name" value="TcaA_2nd"/>
</dbReference>
<keyword evidence="5" id="KW-0812">Transmembrane</keyword>
<dbReference type="InterPro" id="IPR054528">
    <property type="entry name" value="TcaA_5th"/>
</dbReference>
<evidence type="ECO:0000256" key="2">
    <source>
        <dbReference type="ARBA" id="ARBA00006334"/>
    </source>
</evidence>
<evidence type="ECO:0000256" key="3">
    <source>
        <dbReference type="ARBA" id="ARBA00017896"/>
    </source>
</evidence>
<evidence type="ECO:0000256" key="6">
    <source>
        <dbReference type="ARBA" id="ARBA00022723"/>
    </source>
</evidence>
<sequence length="460" mass="51567">MKFCIKCGNKLEEGQNVCTKCGTKIQNSLSQNRGMDSGTMSKGVLGGKGKIAAIACAAIIVLVGIFIYVGKGQTNPKKVVADFEAAVDQNDKAKVKELLVASNKDLKIDDENVDILIKHLKTASDRDNLYKNLDYQASRLSEDSKADLQKYNIINLTTEKKSLFFTDYKILVNPSYITINSKLKGSDIYVNNKKVGTITSNNFTKKYGPFMPGLYKLKTVYKGKYGSINKVYSIDTTLYTKTIKLAGKMQNLEVTSEEEDAEIFVDNKDTGKKVKDMATIGPIAENTKIYLTMEKDGKKYKSEVRTVGYDYDSSNDKKDEDKPEKFFLDFRSYDGVQSTNEGAVKDLVRNYVSSRSDAANTNNLDAVEKFLYPDSKISKEVKEYVKNAQSKGLKITNKSCDISAWKFCGDGKYGRISTYEVYSIVDKNGEETTKGFYCGYSFKFNDQTNSFQLNRLLESN</sequence>
<evidence type="ECO:0000256" key="1">
    <source>
        <dbReference type="ARBA" id="ARBA00004162"/>
    </source>
</evidence>
<keyword evidence="11" id="KW-0046">Antibiotic resistance</keyword>
<keyword evidence="6" id="KW-0479">Metal-binding</keyword>
<dbReference type="InterPro" id="IPR023599">
    <property type="entry name" value="Mem_prot_TcaA"/>
</dbReference>
<keyword evidence="7" id="KW-0863">Zinc-finger</keyword>
<feature type="domain" description="TcaA protein NTF2-like" evidence="14">
    <location>
        <begin position="343"/>
        <end position="455"/>
    </location>
</feature>
<evidence type="ECO:0000259" key="12">
    <source>
        <dbReference type="Pfam" id="PF13240"/>
    </source>
</evidence>
<evidence type="ECO:0000256" key="8">
    <source>
        <dbReference type="ARBA" id="ARBA00022833"/>
    </source>
</evidence>
<feature type="domain" description="TcaA 4th" evidence="15">
    <location>
        <begin position="250"/>
        <end position="312"/>
    </location>
</feature>
<proteinExistence type="inferred from homology"/>
<evidence type="ECO:0000256" key="5">
    <source>
        <dbReference type="ARBA" id="ARBA00022692"/>
    </source>
</evidence>
<dbReference type="Proteomes" id="UP000190951">
    <property type="component" value="Chromosome"/>
</dbReference>
<dbReference type="RefSeq" id="WP_077835796.1">
    <property type="nucleotide sequence ID" value="NZ_CP096983.1"/>
</dbReference>
<dbReference type="Pfam" id="PF13240">
    <property type="entry name" value="Zn_Ribbon_1"/>
    <property type="match status" value="1"/>
</dbReference>
<feature type="domain" description="TcaA 4th" evidence="15">
    <location>
        <begin position="175"/>
        <end position="228"/>
    </location>
</feature>
<dbReference type="Pfam" id="PF22820">
    <property type="entry name" value="TcaA_3rd_4th"/>
    <property type="match status" value="2"/>
</dbReference>
<evidence type="ECO:0000256" key="7">
    <source>
        <dbReference type="ARBA" id="ARBA00022771"/>
    </source>
</evidence>
<keyword evidence="9" id="KW-1133">Transmembrane helix</keyword>
<name>A0A1S8LEW4_9CLOT</name>
<dbReference type="GO" id="GO:0046677">
    <property type="term" value="P:response to antibiotic"/>
    <property type="evidence" value="ECO:0007669"/>
    <property type="project" value="UniProtKB-KW"/>
</dbReference>
<organism evidence="16 17">
    <name type="scientific">Clostridium felsineum</name>
    <dbReference type="NCBI Taxonomy" id="36839"/>
    <lineage>
        <taxon>Bacteria</taxon>
        <taxon>Bacillati</taxon>
        <taxon>Bacillota</taxon>
        <taxon>Clostridia</taxon>
        <taxon>Eubacteriales</taxon>
        <taxon>Clostridiaceae</taxon>
        <taxon>Clostridium</taxon>
    </lineage>
</organism>
<keyword evidence="17" id="KW-1185">Reference proteome</keyword>
<comment type="similarity">
    <text evidence="2">Belongs to the TcaA family.</text>
</comment>
<evidence type="ECO:0000313" key="17">
    <source>
        <dbReference type="Proteomes" id="UP000190951"/>
    </source>
</evidence>
<dbReference type="KEGG" id="crw:CROST_015920"/>
<evidence type="ECO:0000313" key="16">
    <source>
        <dbReference type="EMBL" id="URZ10877.1"/>
    </source>
</evidence>
<feature type="domain" description="Zinc-ribbon" evidence="12">
    <location>
        <begin position="3"/>
        <end position="25"/>
    </location>
</feature>
<dbReference type="InterPro" id="IPR054530">
    <property type="entry name" value="TcaA_4th"/>
</dbReference>
<dbReference type="InterPro" id="IPR026870">
    <property type="entry name" value="Zinc_ribbon_dom"/>
</dbReference>
<dbReference type="PANTHER" id="PTHR40038:SF1">
    <property type="entry name" value="MEMBRANE-ASSOCIATED PROTEIN TCAA"/>
    <property type="match status" value="1"/>
</dbReference>
<feature type="domain" description="TcaA second" evidence="13">
    <location>
        <begin position="76"/>
        <end position="170"/>
    </location>
</feature>
<dbReference type="Pfam" id="PF22819">
    <property type="entry name" value="TcaA_5th"/>
    <property type="match status" value="1"/>
</dbReference>
<evidence type="ECO:0000259" key="13">
    <source>
        <dbReference type="Pfam" id="PF22813"/>
    </source>
</evidence>
<dbReference type="PANTHER" id="PTHR40038">
    <property type="entry name" value="MEMBRANE-ASSOCIATED PROTEIN TCAA"/>
    <property type="match status" value="1"/>
</dbReference>
<dbReference type="PIRSF" id="PIRSF032522">
    <property type="entry name" value="TcaA"/>
    <property type="match status" value="1"/>
</dbReference>
<gene>
    <name evidence="16" type="ORF">CROST_015920</name>
</gene>
<dbReference type="GO" id="GO:0005886">
    <property type="term" value="C:plasma membrane"/>
    <property type="evidence" value="ECO:0007669"/>
    <property type="project" value="UniProtKB-SubCell"/>
</dbReference>